<dbReference type="EMBL" id="AZBU02000003">
    <property type="protein sequence ID" value="TKR87375.1"/>
    <property type="molecule type" value="Genomic_DNA"/>
</dbReference>
<name>A0A4V6A4M5_STECR</name>
<dbReference type="GO" id="GO:0003723">
    <property type="term" value="F:RNA binding"/>
    <property type="evidence" value="ECO:0007669"/>
    <property type="project" value="UniProtKB-UniRule"/>
</dbReference>
<dbReference type="OrthoDB" id="167718at2759"/>
<dbReference type="CDD" id="cd00590">
    <property type="entry name" value="RRM_SF"/>
    <property type="match status" value="1"/>
</dbReference>
<accession>A0A4V6A4M5</accession>
<feature type="compositionally biased region" description="Acidic residues" evidence="2">
    <location>
        <begin position="31"/>
        <end position="42"/>
    </location>
</feature>
<evidence type="ECO:0000256" key="1">
    <source>
        <dbReference type="PROSITE-ProRule" id="PRU00176"/>
    </source>
</evidence>
<feature type="region of interest" description="Disordered" evidence="2">
    <location>
        <begin position="30"/>
        <end position="97"/>
    </location>
</feature>
<dbReference type="InterPro" id="IPR000504">
    <property type="entry name" value="RRM_dom"/>
</dbReference>
<dbReference type="SMART" id="SM00360">
    <property type="entry name" value="RRM"/>
    <property type="match status" value="2"/>
</dbReference>
<organism evidence="4 5">
    <name type="scientific">Steinernema carpocapsae</name>
    <name type="common">Entomopathogenic nematode</name>
    <dbReference type="NCBI Taxonomy" id="34508"/>
    <lineage>
        <taxon>Eukaryota</taxon>
        <taxon>Metazoa</taxon>
        <taxon>Ecdysozoa</taxon>
        <taxon>Nematoda</taxon>
        <taxon>Chromadorea</taxon>
        <taxon>Rhabditida</taxon>
        <taxon>Tylenchina</taxon>
        <taxon>Panagrolaimomorpha</taxon>
        <taxon>Strongyloidoidea</taxon>
        <taxon>Steinernematidae</taxon>
        <taxon>Steinernema</taxon>
    </lineage>
</organism>
<keyword evidence="5" id="KW-1185">Reference proteome</keyword>
<protein>
    <recommendedName>
        <fullName evidence="3">RRM domain-containing protein</fullName>
    </recommendedName>
</protein>
<keyword evidence="1" id="KW-0694">RNA-binding</keyword>
<reference evidence="4 5" key="2">
    <citation type="journal article" date="2019" name="G3 (Bethesda)">
        <title>Hybrid Assembly of the Genome of the Entomopathogenic Nematode Steinernema carpocapsae Identifies the X-Chromosome.</title>
        <authorList>
            <person name="Serra L."/>
            <person name="Macchietto M."/>
            <person name="Macias-Munoz A."/>
            <person name="McGill C.J."/>
            <person name="Rodriguez I.M."/>
            <person name="Rodriguez B."/>
            <person name="Murad R."/>
            <person name="Mortazavi A."/>
        </authorList>
    </citation>
    <scope>NUCLEOTIDE SEQUENCE [LARGE SCALE GENOMIC DNA]</scope>
    <source>
        <strain evidence="4 5">ALL</strain>
    </source>
</reference>
<dbReference type="Gene3D" id="3.30.70.330">
    <property type="match status" value="2"/>
</dbReference>
<feature type="domain" description="RRM" evidence="3">
    <location>
        <begin position="120"/>
        <end position="189"/>
    </location>
</feature>
<feature type="compositionally biased region" description="Basic and acidic residues" evidence="2">
    <location>
        <begin position="376"/>
        <end position="398"/>
    </location>
</feature>
<reference evidence="4 5" key="1">
    <citation type="journal article" date="2015" name="Genome Biol.">
        <title>Comparative genomics of Steinernema reveals deeply conserved gene regulatory networks.</title>
        <authorList>
            <person name="Dillman A.R."/>
            <person name="Macchietto M."/>
            <person name="Porter C.F."/>
            <person name="Rogers A."/>
            <person name="Williams B."/>
            <person name="Antoshechkin I."/>
            <person name="Lee M.M."/>
            <person name="Goodwin Z."/>
            <person name="Lu X."/>
            <person name="Lewis E.E."/>
            <person name="Goodrich-Blair H."/>
            <person name="Stock S.P."/>
            <person name="Adams B.J."/>
            <person name="Sternberg P.W."/>
            <person name="Mortazavi A."/>
        </authorList>
    </citation>
    <scope>NUCLEOTIDE SEQUENCE [LARGE SCALE GENOMIC DNA]</scope>
    <source>
        <strain evidence="4 5">ALL</strain>
    </source>
</reference>
<gene>
    <name evidence="4" type="ORF">L596_011781</name>
</gene>
<feature type="compositionally biased region" description="Acidic residues" evidence="2">
    <location>
        <begin position="71"/>
        <end position="84"/>
    </location>
</feature>
<feature type="compositionally biased region" description="Basic and acidic residues" evidence="2">
    <location>
        <begin position="426"/>
        <end position="438"/>
    </location>
</feature>
<dbReference type="AlphaFoldDB" id="A0A4V6A4M5"/>
<feature type="compositionally biased region" description="Low complexity" evidence="2">
    <location>
        <begin position="310"/>
        <end position="331"/>
    </location>
</feature>
<evidence type="ECO:0000313" key="4">
    <source>
        <dbReference type="EMBL" id="TKR87375.1"/>
    </source>
</evidence>
<dbReference type="SUPFAM" id="SSF54928">
    <property type="entry name" value="RNA-binding domain, RBD"/>
    <property type="match status" value="1"/>
</dbReference>
<dbReference type="InterPro" id="IPR035979">
    <property type="entry name" value="RBD_domain_sf"/>
</dbReference>
<evidence type="ECO:0000313" key="5">
    <source>
        <dbReference type="Proteomes" id="UP000298663"/>
    </source>
</evidence>
<feature type="region of interest" description="Disordered" evidence="2">
    <location>
        <begin position="284"/>
        <end position="475"/>
    </location>
</feature>
<dbReference type="PROSITE" id="PS50102">
    <property type="entry name" value="RRM"/>
    <property type="match status" value="1"/>
</dbReference>
<feature type="compositionally biased region" description="Basic and acidic residues" evidence="2">
    <location>
        <begin position="348"/>
        <end position="367"/>
    </location>
</feature>
<comment type="caution">
    <text evidence="4">The sequence shown here is derived from an EMBL/GenBank/DDBJ whole genome shotgun (WGS) entry which is preliminary data.</text>
</comment>
<feature type="compositionally biased region" description="Basic residues" evidence="2">
    <location>
        <begin position="463"/>
        <end position="475"/>
    </location>
</feature>
<evidence type="ECO:0000256" key="2">
    <source>
        <dbReference type="SAM" id="MobiDB-lite"/>
    </source>
</evidence>
<evidence type="ECO:0000259" key="3">
    <source>
        <dbReference type="PROSITE" id="PS50102"/>
    </source>
</evidence>
<dbReference type="STRING" id="34508.A0A4V6A4M5"/>
<proteinExistence type="predicted"/>
<dbReference type="InterPro" id="IPR012677">
    <property type="entry name" value="Nucleotide-bd_a/b_plait_sf"/>
</dbReference>
<sequence>MMSLADYGEEMEDFAEGEMSDLIARAIAGIESDEELESEDEAPVPKVLTPHPKKIKGAEAKKEVPQLSFDSGDDDSDDEEMEVDEVPKKEVKKAPVKAANGTQNAIVAEENFRRELRDKKSLFLKGFPRYVKDKELKQLHSDIVSVRHFANRSVAWIEFATEEKCDAAHDALQGVKVRGEAVTVDFCGSKSKHPTARDERISNFVINPLQLMVSNVPGECTDKQIKMVFPEAVNVVFRKKEGTAAKCALVSFSDEASCREGFDKGRNMTIGGVPVEVLYGRTQVGKSDLKRPAPADDNAGPAKKARQEVPKAIAAKTTPKAIAAKTTPKAKQALKESPKPVVKLTPKAVEKPKQASKETPKVVEKPKQVAKQTPKVVEKPKETPKQTPKAVEKPKETSKLASKQTPKAKQAPKESPKPVVKQTLKAAEKHKQTSKETPKQTPKAKFAAKESPKQTPKQMPKQTPKKTPKNTPKRR</sequence>
<dbReference type="Proteomes" id="UP000298663">
    <property type="component" value="Unassembled WGS sequence"/>
</dbReference>
<feature type="compositionally biased region" description="Low complexity" evidence="2">
    <location>
        <begin position="453"/>
        <end position="462"/>
    </location>
</feature>